<comment type="caution">
    <text evidence="2">The sequence shown here is derived from an EMBL/GenBank/DDBJ whole genome shotgun (WGS) entry which is preliminary data.</text>
</comment>
<keyword evidence="1" id="KW-0732">Signal</keyword>
<keyword evidence="3" id="KW-1185">Reference proteome</keyword>
<evidence type="ECO:0000313" key="3">
    <source>
        <dbReference type="Proteomes" id="UP001458880"/>
    </source>
</evidence>
<feature type="signal peptide" evidence="1">
    <location>
        <begin position="1"/>
        <end position="23"/>
    </location>
</feature>
<dbReference type="EMBL" id="JASPKY010000401">
    <property type="protein sequence ID" value="KAK9702044.1"/>
    <property type="molecule type" value="Genomic_DNA"/>
</dbReference>
<accession>A0AAW1JFQ0</accession>
<evidence type="ECO:0000256" key="1">
    <source>
        <dbReference type="SAM" id="SignalP"/>
    </source>
</evidence>
<dbReference type="Proteomes" id="UP001458880">
    <property type="component" value="Unassembled WGS sequence"/>
</dbReference>
<proteinExistence type="predicted"/>
<protein>
    <submittedName>
        <fullName evidence="2">Uncharacterized protein</fullName>
    </submittedName>
</protein>
<evidence type="ECO:0000313" key="2">
    <source>
        <dbReference type="EMBL" id="KAK9702044.1"/>
    </source>
</evidence>
<sequence>MAKIWKIDLYYCIIILFSKYCTSDDYTCFPKTECLCEFNNHNELDISSVKASFRRVNITYTFNGCNFASDLAGCEHAKLCKYNTSAKRGESLGDNLTFIEFQGQPGAHNISLNFKNNTANITSTITLVCTSGLNYTIFTDVQVQMITLFTCFHHPHVWLFVILLVA</sequence>
<dbReference type="AlphaFoldDB" id="A0AAW1JFQ0"/>
<gene>
    <name evidence="2" type="ORF">QE152_g30195</name>
</gene>
<organism evidence="2 3">
    <name type="scientific">Popillia japonica</name>
    <name type="common">Japanese beetle</name>
    <dbReference type="NCBI Taxonomy" id="7064"/>
    <lineage>
        <taxon>Eukaryota</taxon>
        <taxon>Metazoa</taxon>
        <taxon>Ecdysozoa</taxon>
        <taxon>Arthropoda</taxon>
        <taxon>Hexapoda</taxon>
        <taxon>Insecta</taxon>
        <taxon>Pterygota</taxon>
        <taxon>Neoptera</taxon>
        <taxon>Endopterygota</taxon>
        <taxon>Coleoptera</taxon>
        <taxon>Polyphaga</taxon>
        <taxon>Scarabaeiformia</taxon>
        <taxon>Scarabaeidae</taxon>
        <taxon>Rutelinae</taxon>
        <taxon>Popillia</taxon>
    </lineage>
</organism>
<reference evidence="2 3" key="1">
    <citation type="journal article" date="2024" name="BMC Genomics">
        <title>De novo assembly and annotation of Popillia japonica's genome with initial clues to its potential as an invasive pest.</title>
        <authorList>
            <person name="Cucini C."/>
            <person name="Boschi S."/>
            <person name="Funari R."/>
            <person name="Cardaioli E."/>
            <person name="Iannotti N."/>
            <person name="Marturano G."/>
            <person name="Paoli F."/>
            <person name="Bruttini M."/>
            <person name="Carapelli A."/>
            <person name="Frati F."/>
            <person name="Nardi F."/>
        </authorList>
    </citation>
    <scope>NUCLEOTIDE SEQUENCE [LARGE SCALE GENOMIC DNA]</scope>
    <source>
        <strain evidence="2">DMR45628</strain>
    </source>
</reference>
<name>A0AAW1JFQ0_POPJA</name>
<feature type="chain" id="PRO_5043609628" evidence="1">
    <location>
        <begin position="24"/>
        <end position="166"/>
    </location>
</feature>